<feature type="transmembrane region" description="Helical" evidence="1">
    <location>
        <begin position="56"/>
        <end position="76"/>
    </location>
</feature>
<dbReference type="EMBL" id="REFS01000002">
    <property type="protein sequence ID" value="RMB23706.1"/>
    <property type="molecule type" value="Genomic_DNA"/>
</dbReference>
<keyword evidence="1" id="KW-1133">Transmembrane helix</keyword>
<dbReference type="GeneID" id="38470465"/>
<evidence type="ECO:0000313" key="5">
    <source>
        <dbReference type="Proteomes" id="UP000282007"/>
    </source>
</evidence>
<sequence>MTDTRTLLAAVLGVLLGLLCLLAPEAVVRTQTVGRRPDGHGGEYGTDAVPGRWRRLVQALGGGCLLLGLYFGYTALG</sequence>
<dbReference type="KEGG" id="haer:DU502_04225"/>
<reference evidence="2 5" key="2">
    <citation type="submission" date="2018-07" db="EMBL/GenBank/DDBJ databases">
        <title>Genome sequences of Haloplanus aerogenes JCM 16430T.</title>
        <authorList>
            <person name="Kim Y.B."/>
            <person name="Roh S.W."/>
        </authorList>
    </citation>
    <scope>NUCLEOTIDE SEQUENCE [LARGE SCALE GENOMIC DNA]</scope>
    <source>
        <strain evidence="2 5">JCM 16430</strain>
    </source>
</reference>
<dbReference type="RefSeq" id="WP_121919629.1">
    <property type="nucleotide sequence ID" value="NZ_CP034145.1"/>
</dbReference>
<gene>
    <name evidence="3" type="ORF">ATH50_0931</name>
    <name evidence="2" type="ORF">DU502_04225</name>
</gene>
<evidence type="ECO:0000313" key="3">
    <source>
        <dbReference type="EMBL" id="RMB23706.1"/>
    </source>
</evidence>
<accession>A0A3M0DW33</accession>
<name>A0A3M0DW33_9EURY</name>
<dbReference type="AlphaFoldDB" id="A0A3M0DW33"/>
<dbReference type="Proteomes" id="UP000277326">
    <property type="component" value="Unassembled WGS sequence"/>
</dbReference>
<dbReference type="OrthoDB" id="383960at2157"/>
<evidence type="ECO:0000313" key="4">
    <source>
        <dbReference type="Proteomes" id="UP000277326"/>
    </source>
</evidence>
<keyword evidence="1" id="KW-0472">Membrane</keyword>
<dbReference type="Proteomes" id="UP000282007">
    <property type="component" value="Chromosome"/>
</dbReference>
<organism evidence="3 4">
    <name type="scientific">Haloplanus aerogenes</name>
    <dbReference type="NCBI Taxonomy" id="660522"/>
    <lineage>
        <taxon>Archaea</taxon>
        <taxon>Methanobacteriati</taxon>
        <taxon>Methanobacteriota</taxon>
        <taxon>Stenosarchaea group</taxon>
        <taxon>Halobacteria</taxon>
        <taxon>Halobacteriales</taxon>
        <taxon>Haloferacaceae</taxon>
        <taxon>Haloplanus</taxon>
    </lineage>
</organism>
<keyword evidence="1" id="KW-0812">Transmembrane</keyword>
<dbReference type="EMBL" id="CP034145">
    <property type="protein sequence ID" value="AZH24638.1"/>
    <property type="molecule type" value="Genomic_DNA"/>
</dbReference>
<reference evidence="3 4" key="1">
    <citation type="journal article" date="2015" name="Stand. Genomic Sci.">
        <title>Genomic Encyclopedia of Bacterial and Archaeal Type Strains, Phase III: the genomes of soil and plant-associated and newly described type strains.</title>
        <authorList>
            <person name="Whitman W.B."/>
            <person name="Woyke T."/>
            <person name="Klenk H.P."/>
            <person name="Zhou Y."/>
            <person name="Lilburn T.G."/>
            <person name="Beck B.J."/>
            <person name="De Vos P."/>
            <person name="Vandamme P."/>
            <person name="Eisen J.A."/>
            <person name="Garrity G."/>
            <person name="Hugenholtz P."/>
            <person name="Kyrpides N.C."/>
        </authorList>
    </citation>
    <scope>NUCLEOTIDE SEQUENCE [LARGE SCALE GENOMIC DNA]</scope>
    <source>
        <strain evidence="3 4">CGMCC 1.10124</strain>
    </source>
</reference>
<protein>
    <submittedName>
        <fullName evidence="3">Uncharacterized protein</fullName>
    </submittedName>
</protein>
<keyword evidence="5" id="KW-1185">Reference proteome</keyword>
<evidence type="ECO:0000313" key="2">
    <source>
        <dbReference type="EMBL" id="AZH24638.1"/>
    </source>
</evidence>
<evidence type="ECO:0000256" key="1">
    <source>
        <dbReference type="SAM" id="Phobius"/>
    </source>
</evidence>
<proteinExistence type="predicted"/>
<reference evidence="3" key="3">
    <citation type="submission" date="2018-10" db="EMBL/GenBank/DDBJ databases">
        <authorList>
            <person name="Whitman W."/>
            <person name="Huntemann M."/>
            <person name="Clum A."/>
            <person name="Pillay M."/>
            <person name="Palaniappan K."/>
            <person name="Varghese N."/>
            <person name="Mikhailova N."/>
            <person name="Stamatis D."/>
            <person name="Reddy T."/>
            <person name="Daum C."/>
            <person name="Shapiro N."/>
            <person name="Ivanova N."/>
            <person name="Kyrpides N."/>
            <person name="Woyke T."/>
        </authorList>
    </citation>
    <scope>NUCLEOTIDE SEQUENCE</scope>
    <source>
        <strain evidence="3">CGMCC 1.10124</strain>
    </source>
</reference>